<organism evidence="1 2">
    <name type="scientific">Aureobasidium pullulans</name>
    <name type="common">Black yeast</name>
    <name type="synonym">Pullularia pullulans</name>
    <dbReference type="NCBI Taxonomy" id="5580"/>
    <lineage>
        <taxon>Eukaryota</taxon>
        <taxon>Fungi</taxon>
        <taxon>Dikarya</taxon>
        <taxon>Ascomycota</taxon>
        <taxon>Pezizomycotina</taxon>
        <taxon>Dothideomycetes</taxon>
        <taxon>Dothideomycetidae</taxon>
        <taxon>Dothideales</taxon>
        <taxon>Saccotheciaceae</taxon>
        <taxon>Aureobasidium</taxon>
    </lineage>
</organism>
<name>A0ABR0T4V5_AURPU</name>
<evidence type="ECO:0000313" key="2">
    <source>
        <dbReference type="Proteomes" id="UP001341245"/>
    </source>
</evidence>
<dbReference type="PROSITE" id="PS51257">
    <property type="entry name" value="PROKAR_LIPOPROTEIN"/>
    <property type="match status" value="1"/>
</dbReference>
<keyword evidence="2" id="KW-1185">Reference proteome</keyword>
<protein>
    <submittedName>
        <fullName evidence="1">Uncharacterized protein</fullName>
    </submittedName>
</protein>
<dbReference type="Pfam" id="PF12311">
    <property type="entry name" value="DUF3632"/>
    <property type="match status" value="1"/>
</dbReference>
<gene>
    <name evidence="1" type="ORF">QM012_005492</name>
</gene>
<dbReference type="InterPro" id="IPR022085">
    <property type="entry name" value="OpdG"/>
</dbReference>
<evidence type="ECO:0000313" key="1">
    <source>
        <dbReference type="EMBL" id="KAK5999367.1"/>
    </source>
</evidence>
<dbReference type="EMBL" id="JASGXD010000025">
    <property type="protein sequence ID" value="KAK5999367.1"/>
    <property type="molecule type" value="Genomic_DNA"/>
</dbReference>
<accession>A0ABR0T4V5</accession>
<reference evidence="1 2" key="1">
    <citation type="submission" date="2023-11" db="EMBL/GenBank/DDBJ databases">
        <title>Draft genome sequence and annotation of the polyextremotolerant black yeast-like fungus Aureobasidium pullulans NRRL 62042.</title>
        <authorList>
            <person name="Dielentheis-Frenken M.R.E."/>
            <person name="Wibberg D."/>
            <person name="Blank L.M."/>
            <person name="Tiso T."/>
        </authorList>
    </citation>
    <scope>NUCLEOTIDE SEQUENCE [LARGE SCALE GENOMIC DNA]</scope>
    <source>
        <strain evidence="1 2">NRRL 62042</strain>
    </source>
</reference>
<proteinExistence type="predicted"/>
<sequence length="336" mass="37833">MDNKLPYTFQVDAYWAAEPDEINNFAQSIVACAEGHLSPLAAARKITDELASEAWRNKAHIDLHHEDRPYRTHTVLVAVLIGSCASAFPPSSVVHDRLLKMIKSFLKVEQRQIPNVLIDATEKAESAVDEPAELSPFALLWESLQPLSLASSWSWLSEIGESWSGAEKCGSQEQQRWRNLSYFSAKVAIEGIDRLGRQSPLQNLLPKYHALDQDTVGWSGYLAGQTLAAAQWFVPKSHASWVWRACCLCEKHSLSKASLSSQEKDEVQTRTCDDNEADFARLEGWLWNLENWDAWKAAFAKVTEMVEDPRVHEVVRRAASEALKIMDEVEIIGEND</sequence>
<dbReference type="Proteomes" id="UP001341245">
    <property type="component" value="Unassembled WGS sequence"/>
</dbReference>
<comment type="caution">
    <text evidence="1">The sequence shown here is derived from an EMBL/GenBank/DDBJ whole genome shotgun (WGS) entry which is preliminary data.</text>
</comment>